<dbReference type="GO" id="GO:0043565">
    <property type="term" value="F:sequence-specific DNA binding"/>
    <property type="evidence" value="ECO:0007669"/>
    <property type="project" value="TreeGrafter"/>
</dbReference>
<dbReference type="Gene3D" id="3.40.190.10">
    <property type="entry name" value="Periplasmic binding protein-like II"/>
    <property type="match status" value="2"/>
</dbReference>
<dbReference type="RefSeq" id="WP_145635046.1">
    <property type="nucleotide sequence ID" value="NZ_VIWP01000002.1"/>
</dbReference>
<dbReference type="InterPro" id="IPR058163">
    <property type="entry name" value="LysR-type_TF_proteobact-type"/>
</dbReference>
<dbReference type="OrthoDB" id="9807765at2"/>
<name>A0A561R2X9_9HYPH</name>
<keyword evidence="2" id="KW-0805">Transcription regulation</keyword>
<dbReference type="InterPro" id="IPR005119">
    <property type="entry name" value="LysR_subst-bd"/>
</dbReference>
<comment type="similarity">
    <text evidence="1">Belongs to the LysR transcriptional regulatory family.</text>
</comment>
<evidence type="ECO:0000256" key="2">
    <source>
        <dbReference type="ARBA" id="ARBA00023015"/>
    </source>
</evidence>
<evidence type="ECO:0000256" key="1">
    <source>
        <dbReference type="ARBA" id="ARBA00009437"/>
    </source>
</evidence>
<feature type="domain" description="HTH lysR-type" evidence="5">
    <location>
        <begin position="9"/>
        <end position="66"/>
    </location>
</feature>
<dbReference type="PRINTS" id="PR00039">
    <property type="entry name" value="HTHLYSR"/>
</dbReference>
<dbReference type="PROSITE" id="PS50931">
    <property type="entry name" value="HTH_LYSR"/>
    <property type="match status" value="1"/>
</dbReference>
<dbReference type="Proteomes" id="UP000320653">
    <property type="component" value="Unassembled WGS sequence"/>
</dbReference>
<evidence type="ECO:0000259" key="5">
    <source>
        <dbReference type="PROSITE" id="PS50931"/>
    </source>
</evidence>
<sequence length="305" mass="33463">MSNAPGKLPSLNGLKAFEAAARRLNFRLAAEELGVTQGAVAQQVRGLEAELGVRLFERLPRSLALTGEGRGYIADIRRAFEIIARATGDLRPRPVTLTISTTPTFASKWLIPRLPDLTARHPDLDIHIVATDRISSFQIDGIDLAVRYGRPPFGPGLESRLLFRQEIIAVCSPMLLKERALPKTAAEFSGFALLNDAHNFWPEFLERHFSGNPQQTPPLSKRISFNQSSHAIDAAIAGQGIALATRSFVAGDLAEKRLVQMDAPILYGPSDFYLVWPRHRKSAALQSAMDWMIASMDAGAEAATR</sequence>
<dbReference type="PANTHER" id="PTHR30537">
    <property type="entry name" value="HTH-TYPE TRANSCRIPTIONAL REGULATOR"/>
    <property type="match status" value="1"/>
</dbReference>
<dbReference type="GO" id="GO:0006351">
    <property type="term" value="P:DNA-templated transcription"/>
    <property type="evidence" value="ECO:0007669"/>
    <property type="project" value="TreeGrafter"/>
</dbReference>
<organism evidence="6 7">
    <name type="scientific">Neorhizobium alkalisoli</name>
    <dbReference type="NCBI Taxonomy" id="528178"/>
    <lineage>
        <taxon>Bacteria</taxon>
        <taxon>Pseudomonadati</taxon>
        <taxon>Pseudomonadota</taxon>
        <taxon>Alphaproteobacteria</taxon>
        <taxon>Hyphomicrobiales</taxon>
        <taxon>Rhizobiaceae</taxon>
        <taxon>Rhizobium/Agrobacterium group</taxon>
        <taxon>Neorhizobium</taxon>
    </lineage>
</organism>
<protein>
    <submittedName>
        <fullName evidence="6">LysR family glycine cleavage system transcriptional activator</fullName>
    </submittedName>
</protein>
<keyword evidence="3" id="KW-0238">DNA-binding</keyword>
<keyword evidence="4" id="KW-0804">Transcription</keyword>
<dbReference type="Pfam" id="PF00126">
    <property type="entry name" value="HTH_1"/>
    <property type="match status" value="1"/>
</dbReference>
<dbReference type="Pfam" id="PF03466">
    <property type="entry name" value="LysR_substrate"/>
    <property type="match status" value="1"/>
</dbReference>
<comment type="caution">
    <text evidence="6">The sequence shown here is derived from an EMBL/GenBank/DDBJ whole genome shotgun (WGS) entry which is preliminary data.</text>
</comment>
<dbReference type="GO" id="GO:0003700">
    <property type="term" value="F:DNA-binding transcription factor activity"/>
    <property type="evidence" value="ECO:0007669"/>
    <property type="project" value="InterPro"/>
</dbReference>
<dbReference type="InterPro" id="IPR000847">
    <property type="entry name" value="LysR_HTH_N"/>
</dbReference>
<keyword evidence="7" id="KW-1185">Reference proteome</keyword>
<dbReference type="SUPFAM" id="SSF46785">
    <property type="entry name" value="Winged helix' DNA-binding domain"/>
    <property type="match status" value="1"/>
</dbReference>
<reference evidence="6 7" key="1">
    <citation type="submission" date="2019-06" db="EMBL/GenBank/DDBJ databases">
        <title>Sorghum-associated microbial communities from plants grown in Nebraska, USA.</title>
        <authorList>
            <person name="Schachtman D."/>
        </authorList>
    </citation>
    <scope>NUCLEOTIDE SEQUENCE [LARGE SCALE GENOMIC DNA]</scope>
    <source>
        <strain evidence="6 7">1225</strain>
    </source>
</reference>
<gene>
    <name evidence="6" type="ORF">FHW37_102591</name>
</gene>
<evidence type="ECO:0000256" key="4">
    <source>
        <dbReference type="ARBA" id="ARBA00023163"/>
    </source>
</evidence>
<dbReference type="InterPro" id="IPR036390">
    <property type="entry name" value="WH_DNA-bd_sf"/>
</dbReference>
<dbReference type="CDD" id="cd08432">
    <property type="entry name" value="PBP2_GcdR_TrpI_HvrB_AmpR_like"/>
    <property type="match status" value="1"/>
</dbReference>
<dbReference type="SUPFAM" id="SSF53850">
    <property type="entry name" value="Periplasmic binding protein-like II"/>
    <property type="match status" value="1"/>
</dbReference>
<evidence type="ECO:0000313" key="7">
    <source>
        <dbReference type="Proteomes" id="UP000320653"/>
    </source>
</evidence>
<evidence type="ECO:0000313" key="6">
    <source>
        <dbReference type="EMBL" id="TWF56951.1"/>
    </source>
</evidence>
<dbReference type="InterPro" id="IPR036388">
    <property type="entry name" value="WH-like_DNA-bd_sf"/>
</dbReference>
<proteinExistence type="inferred from homology"/>
<dbReference type="Gene3D" id="1.10.10.10">
    <property type="entry name" value="Winged helix-like DNA-binding domain superfamily/Winged helix DNA-binding domain"/>
    <property type="match status" value="1"/>
</dbReference>
<dbReference type="EMBL" id="VIWP01000002">
    <property type="protein sequence ID" value="TWF56951.1"/>
    <property type="molecule type" value="Genomic_DNA"/>
</dbReference>
<dbReference type="PANTHER" id="PTHR30537:SF74">
    <property type="entry name" value="HTH-TYPE TRANSCRIPTIONAL REGULATOR TRPI"/>
    <property type="match status" value="1"/>
</dbReference>
<evidence type="ECO:0000256" key="3">
    <source>
        <dbReference type="ARBA" id="ARBA00023125"/>
    </source>
</evidence>
<accession>A0A561R2X9</accession>
<dbReference type="AlphaFoldDB" id="A0A561R2X9"/>